<name>A0A1Y1WLD7_9FUNG</name>
<dbReference type="OrthoDB" id="1932312at2759"/>
<dbReference type="InterPro" id="IPR036322">
    <property type="entry name" value="WD40_repeat_dom_sf"/>
</dbReference>
<dbReference type="PROSITE" id="PS50294">
    <property type="entry name" value="WD_REPEATS_REGION"/>
    <property type="match status" value="2"/>
</dbReference>
<feature type="repeat" description="WD" evidence="3">
    <location>
        <begin position="41"/>
        <end position="75"/>
    </location>
</feature>
<evidence type="ECO:0000256" key="1">
    <source>
        <dbReference type="ARBA" id="ARBA00022574"/>
    </source>
</evidence>
<evidence type="ECO:0000256" key="2">
    <source>
        <dbReference type="ARBA" id="ARBA00022737"/>
    </source>
</evidence>
<accession>A0A1Y1WLD7</accession>
<organism evidence="4 5">
    <name type="scientific">Linderina pennispora</name>
    <dbReference type="NCBI Taxonomy" id="61395"/>
    <lineage>
        <taxon>Eukaryota</taxon>
        <taxon>Fungi</taxon>
        <taxon>Fungi incertae sedis</taxon>
        <taxon>Zoopagomycota</taxon>
        <taxon>Kickxellomycotina</taxon>
        <taxon>Kickxellomycetes</taxon>
        <taxon>Kickxellales</taxon>
        <taxon>Kickxellaceae</taxon>
        <taxon>Linderina</taxon>
    </lineage>
</organism>
<dbReference type="PANTHER" id="PTHR14221">
    <property type="entry name" value="WD REPEAT DOMAIN 44"/>
    <property type="match status" value="1"/>
</dbReference>
<keyword evidence="2" id="KW-0677">Repeat</keyword>
<dbReference type="EMBL" id="MCFD01000001">
    <property type="protein sequence ID" value="ORX74312.1"/>
    <property type="molecule type" value="Genomic_DNA"/>
</dbReference>
<dbReference type="InterPro" id="IPR001680">
    <property type="entry name" value="WD40_rpt"/>
</dbReference>
<protein>
    <submittedName>
        <fullName evidence="4">WD40 repeat-like protein</fullName>
    </submittedName>
</protein>
<comment type="caution">
    <text evidence="4">The sequence shown here is derived from an EMBL/GenBank/DDBJ whole genome shotgun (WGS) entry which is preliminary data.</text>
</comment>
<dbReference type="PANTHER" id="PTHR14221:SF0">
    <property type="entry name" value="WD REPEAT-CONTAINING PROTEIN 44"/>
    <property type="match status" value="1"/>
</dbReference>
<evidence type="ECO:0000313" key="4">
    <source>
        <dbReference type="EMBL" id="ORX74312.1"/>
    </source>
</evidence>
<dbReference type="InterPro" id="IPR040324">
    <property type="entry name" value="WDR44/Dgr2"/>
</dbReference>
<evidence type="ECO:0000313" key="5">
    <source>
        <dbReference type="Proteomes" id="UP000193922"/>
    </source>
</evidence>
<feature type="non-terminal residue" evidence="4">
    <location>
        <position position="194"/>
    </location>
</feature>
<keyword evidence="5" id="KW-1185">Reference proteome</keyword>
<dbReference type="SUPFAM" id="SSF50978">
    <property type="entry name" value="WD40 repeat-like"/>
    <property type="match status" value="1"/>
</dbReference>
<dbReference type="Gene3D" id="2.130.10.10">
    <property type="entry name" value="YVTN repeat-like/Quinoprotein amine dehydrogenase"/>
    <property type="match status" value="1"/>
</dbReference>
<dbReference type="PROSITE" id="PS50082">
    <property type="entry name" value="WD_REPEATS_2"/>
    <property type="match status" value="2"/>
</dbReference>
<evidence type="ECO:0000256" key="3">
    <source>
        <dbReference type="PROSITE-ProRule" id="PRU00221"/>
    </source>
</evidence>
<feature type="non-terminal residue" evidence="4">
    <location>
        <position position="1"/>
    </location>
</feature>
<feature type="repeat" description="WD" evidence="3">
    <location>
        <begin position="1"/>
        <end position="31"/>
    </location>
</feature>
<dbReference type="InterPro" id="IPR015943">
    <property type="entry name" value="WD40/YVTN_repeat-like_dom_sf"/>
</dbReference>
<dbReference type="SMART" id="SM00320">
    <property type="entry name" value="WD40"/>
    <property type="match status" value="3"/>
</dbReference>
<dbReference type="Pfam" id="PF00400">
    <property type="entry name" value="WD40"/>
    <property type="match status" value="2"/>
</dbReference>
<reference evidence="4 5" key="1">
    <citation type="submission" date="2016-07" db="EMBL/GenBank/DDBJ databases">
        <title>Pervasive Adenine N6-methylation of Active Genes in Fungi.</title>
        <authorList>
            <consortium name="DOE Joint Genome Institute"/>
            <person name="Mondo S.J."/>
            <person name="Dannebaum R.O."/>
            <person name="Kuo R.C."/>
            <person name="Labutti K."/>
            <person name="Haridas S."/>
            <person name="Kuo A."/>
            <person name="Salamov A."/>
            <person name="Ahrendt S.R."/>
            <person name="Lipzen A."/>
            <person name="Sullivan W."/>
            <person name="Andreopoulos W.B."/>
            <person name="Clum A."/>
            <person name="Lindquist E."/>
            <person name="Daum C."/>
            <person name="Ramamoorthy G.K."/>
            <person name="Gryganskyi A."/>
            <person name="Culley D."/>
            <person name="Magnuson J.K."/>
            <person name="James T.Y."/>
            <person name="O'Malley M.A."/>
            <person name="Stajich J.E."/>
            <person name="Spatafora J.W."/>
            <person name="Visel A."/>
            <person name="Grigoriev I.V."/>
        </authorList>
    </citation>
    <scope>NUCLEOTIDE SEQUENCE [LARGE SCALE GENOMIC DNA]</scope>
    <source>
        <strain evidence="4 5">ATCC 12442</strain>
    </source>
</reference>
<gene>
    <name evidence="4" type="ORF">DL89DRAFT_207441</name>
</gene>
<sequence>YVGHSSDILALAWSKNGFLLSASMDRTVRLWHPHRPECLCTFRHRDIVTSVAFNPRDDRTFISGSLDCKLRLWDIPARSVRHWTKLPDGQMVTSVAFTSPRGDHIVAGTYRGMCVFYAADGLAVQGRMHARSSRGRNAKGSKITGFAYLPTGAMTPQLARRLGLDGEQSEPGYQLLVSSNDSRLRMFNLQSRQL</sequence>
<dbReference type="Proteomes" id="UP000193922">
    <property type="component" value="Unassembled WGS sequence"/>
</dbReference>
<dbReference type="RefSeq" id="XP_040747523.1">
    <property type="nucleotide sequence ID" value="XM_040884116.1"/>
</dbReference>
<proteinExistence type="predicted"/>
<dbReference type="STRING" id="61395.A0A1Y1WLD7"/>
<keyword evidence="1 3" id="KW-0853">WD repeat</keyword>
<dbReference type="GeneID" id="63800764"/>
<dbReference type="AlphaFoldDB" id="A0A1Y1WLD7"/>